<sequence length="143" mass="16788">MNFFKSEPEKCKIFLSIIGIVVTVSIRTNFVVLDGTFINLAETSDIKDQEIVDHGHPFLKHSLRAIKFSQKNDFIRGNLIIKDNADKSEIKKISEQRMTSKQKCYKCCALDLHKDEKIFIYENELPWDKFCDDETLIRREKEE</sequence>
<dbReference type="AlphaFoldDB" id="A0A0K0FI98"/>
<evidence type="ECO:0000256" key="1">
    <source>
        <dbReference type="SAM" id="Phobius"/>
    </source>
</evidence>
<keyword evidence="1" id="KW-0812">Transmembrane</keyword>
<proteinExistence type="predicted"/>
<keyword evidence="2" id="KW-1185">Reference proteome</keyword>
<dbReference type="Proteomes" id="UP000035680">
    <property type="component" value="Unassembled WGS sequence"/>
</dbReference>
<evidence type="ECO:0000313" key="3">
    <source>
        <dbReference type="WBParaSite" id="SVE_0861700.1"/>
    </source>
</evidence>
<reference evidence="3" key="2">
    <citation type="submission" date="2015-08" db="UniProtKB">
        <authorList>
            <consortium name="WormBaseParasite"/>
        </authorList>
    </citation>
    <scope>IDENTIFICATION</scope>
</reference>
<name>A0A0K0FI98_STRVS</name>
<feature type="transmembrane region" description="Helical" evidence="1">
    <location>
        <begin position="12"/>
        <end position="33"/>
    </location>
</feature>
<accession>A0A0K0FI98</accession>
<keyword evidence="1" id="KW-0472">Membrane</keyword>
<protein>
    <submittedName>
        <fullName evidence="3">TNase-like domain-containing protein</fullName>
    </submittedName>
</protein>
<organism evidence="2 3">
    <name type="scientific">Strongyloides venezuelensis</name>
    <name type="common">Threadworm</name>
    <dbReference type="NCBI Taxonomy" id="75913"/>
    <lineage>
        <taxon>Eukaryota</taxon>
        <taxon>Metazoa</taxon>
        <taxon>Ecdysozoa</taxon>
        <taxon>Nematoda</taxon>
        <taxon>Chromadorea</taxon>
        <taxon>Rhabditida</taxon>
        <taxon>Tylenchina</taxon>
        <taxon>Panagrolaimomorpha</taxon>
        <taxon>Strongyloidoidea</taxon>
        <taxon>Strongyloididae</taxon>
        <taxon>Strongyloides</taxon>
    </lineage>
</organism>
<dbReference type="WBParaSite" id="SVE_0861700.1">
    <property type="protein sequence ID" value="SVE_0861700.1"/>
    <property type="gene ID" value="SVE_0861700"/>
</dbReference>
<reference evidence="2" key="1">
    <citation type="submission" date="2014-07" db="EMBL/GenBank/DDBJ databases">
        <authorList>
            <person name="Martin A.A"/>
            <person name="De Silva N."/>
        </authorList>
    </citation>
    <scope>NUCLEOTIDE SEQUENCE</scope>
</reference>
<evidence type="ECO:0000313" key="2">
    <source>
        <dbReference type="Proteomes" id="UP000035680"/>
    </source>
</evidence>
<keyword evidence="1" id="KW-1133">Transmembrane helix</keyword>